<dbReference type="GO" id="GO:0006364">
    <property type="term" value="P:rRNA processing"/>
    <property type="evidence" value="ECO:0007669"/>
    <property type="project" value="UniProtKB-KW"/>
</dbReference>
<evidence type="ECO:0000256" key="1">
    <source>
        <dbReference type="ARBA" id="ARBA00022490"/>
    </source>
</evidence>
<evidence type="ECO:0000259" key="6">
    <source>
        <dbReference type="Pfam" id="PF24986"/>
    </source>
</evidence>
<evidence type="ECO:0000259" key="5">
    <source>
        <dbReference type="Pfam" id="PF01782"/>
    </source>
</evidence>
<dbReference type="Gene3D" id="2.40.30.60">
    <property type="entry name" value="RimM"/>
    <property type="match status" value="1"/>
</dbReference>
<feature type="domain" description="Ribosome maturation factor RimM PRC barrel" evidence="6">
    <location>
        <begin position="103"/>
        <end position="170"/>
    </location>
</feature>
<organism evidence="7">
    <name type="scientific">bioreactor metagenome</name>
    <dbReference type="NCBI Taxonomy" id="1076179"/>
    <lineage>
        <taxon>unclassified sequences</taxon>
        <taxon>metagenomes</taxon>
        <taxon>ecological metagenomes</taxon>
    </lineage>
</organism>
<dbReference type="GO" id="GO:0043022">
    <property type="term" value="F:ribosome binding"/>
    <property type="evidence" value="ECO:0007669"/>
    <property type="project" value="InterPro"/>
</dbReference>
<dbReference type="InterPro" id="IPR036976">
    <property type="entry name" value="RimM_N_sf"/>
</dbReference>
<evidence type="ECO:0000313" key="7">
    <source>
        <dbReference type="EMBL" id="MPM37481.1"/>
    </source>
</evidence>
<reference evidence="7" key="1">
    <citation type="submission" date="2019-08" db="EMBL/GenBank/DDBJ databases">
        <authorList>
            <person name="Kucharzyk K."/>
            <person name="Murdoch R.W."/>
            <person name="Higgins S."/>
            <person name="Loffler F."/>
        </authorList>
    </citation>
    <scope>NUCLEOTIDE SEQUENCE</scope>
</reference>
<evidence type="ECO:0000256" key="4">
    <source>
        <dbReference type="ARBA" id="ARBA00023186"/>
    </source>
</evidence>
<dbReference type="PANTHER" id="PTHR33692">
    <property type="entry name" value="RIBOSOME MATURATION FACTOR RIMM"/>
    <property type="match status" value="1"/>
</dbReference>
<dbReference type="InterPro" id="IPR002676">
    <property type="entry name" value="RimM_N"/>
</dbReference>
<dbReference type="SUPFAM" id="SSF50447">
    <property type="entry name" value="Translation proteins"/>
    <property type="match status" value="1"/>
</dbReference>
<dbReference type="AlphaFoldDB" id="A0A644ZC68"/>
<feature type="domain" description="RimM N-terminal" evidence="5">
    <location>
        <begin position="10"/>
        <end position="90"/>
    </location>
</feature>
<protein>
    <submittedName>
        <fullName evidence="7">Ribosome maturation factor RimM</fullName>
    </submittedName>
</protein>
<dbReference type="NCBIfam" id="TIGR02273">
    <property type="entry name" value="16S_RimM"/>
    <property type="match status" value="1"/>
</dbReference>
<dbReference type="Gene3D" id="2.30.30.240">
    <property type="entry name" value="PRC-barrel domain"/>
    <property type="match status" value="1"/>
</dbReference>
<proteinExistence type="inferred from homology"/>
<keyword evidence="1" id="KW-0963">Cytoplasm</keyword>
<keyword evidence="3" id="KW-0698">rRNA processing</keyword>
<dbReference type="InterPro" id="IPR056792">
    <property type="entry name" value="PRC_RimM"/>
</dbReference>
<dbReference type="InterPro" id="IPR011961">
    <property type="entry name" value="RimM"/>
</dbReference>
<dbReference type="Pfam" id="PF01782">
    <property type="entry name" value="RimM"/>
    <property type="match status" value="1"/>
</dbReference>
<keyword evidence="4" id="KW-0143">Chaperone</keyword>
<evidence type="ECO:0000256" key="2">
    <source>
        <dbReference type="ARBA" id="ARBA00022517"/>
    </source>
</evidence>
<dbReference type="SUPFAM" id="SSF50346">
    <property type="entry name" value="PRC-barrel domain"/>
    <property type="match status" value="1"/>
</dbReference>
<dbReference type="HAMAP" id="MF_00014">
    <property type="entry name" value="Ribosome_mat_RimM"/>
    <property type="match status" value="1"/>
</dbReference>
<gene>
    <name evidence="7" type="primary">rimM_23</name>
    <name evidence="7" type="ORF">SDC9_84098</name>
</gene>
<dbReference type="Pfam" id="PF24986">
    <property type="entry name" value="PRC_RimM"/>
    <property type="match status" value="1"/>
</dbReference>
<dbReference type="GO" id="GO:0005840">
    <property type="term" value="C:ribosome"/>
    <property type="evidence" value="ECO:0007669"/>
    <property type="project" value="InterPro"/>
</dbReference>
<evidence type="ECO:0000256" key="3">
    <source>
        <dbReference type="ARBA" id="ARBA00022552"/>
    </source>
</evidence>
<dbReference type="InterPro" id="IPR009000">
    <property type="entry name" value="Transl_B-barrel_sf"/>
</dbReference>
<keyword evidence="2" id="KW-0690">Ribosome biogenesis</keyword>
<sequence>MITKDEVLKIGKLQKPYGIKGEISLVFDKPAYTGIDAEFYFLDIDRIFVPFLIEEITFITDTGARVKFEDVNDETGAARFANLHVFLLRKQVPENLDEENPEWDFFIGYRVIDQHNRDLGTIEGVDAATLNVLFIVKQANEEYLIPATDDFITRVNDEQKIICMNLPEGLIDTGSNL</sequence>
<comment type="caution">
    <text evidence="7">The sequence shown here is derived from an EMBL/GenBank/DDBJ whole genome shotgun (WGS) entry which is preliminary data.</text>
</comment>
<dbReference type="InterPro" id="IPR011033">
    <property type="entry name" value="PRC_barrel-like_sf"/>
</dbReference>
<dbReference type="EMBL" id="VSSQ01007963">
    <property type="protein sequence ID" value="MPM37481.1"/>
    <property type="molecule type" value="Genomic_DNA"/>
</dbReference>
<accession>A0A644ZC68</accession>
<name>A0A644ZC68_9ZZZZ</name>
<dbReference type="PANTHER" id="PTHR33692:SF1">
    <property type="entry name" value="RIBOSOME MATURATION FACTOR RIMM"/>
    <property type="match status" value="1"/>
</dbReference>